<comment type="caution">
    <text evidence="2">The sequence shown here is derived from an EMBL/GenBank/DDBJ whole genome shotgun (WGS) entry which is preliminary data.</text>
</comment>
<dbReference type="PANTHER" id="PTHR34407:SF1">
    <property type="entry name" value="SGNH HYDROLASE-TYPE ESTERASE DOMAIN-CONTAINING PROTEIN"/>
    <property type="match status" value="1"/>
</dbReference>
<dbReference type="SUPFAM" id="SSF52266">
    <property type="entry name" value="SGNH hydrolase"/>
    <property type="match status" value="1"/>
</dbReference>
<organism evidence="2 3">
    <name type="scientific">Volvox africanus</name>
    <dbReference type="NCBI Taxonomy" id="51714"/>
    <lineage>
        <taxon>Eukaryota</taxon>
        <taxon>Viridiplantae</taxon>
        <taxon>Chlorophyta</taxon>
        <taxon>core chlorophytes</taxon>
        <taxon>Chlorophyceae</taxon>
        <taxon>CS clade</taxon>
        <taxon>Chlamydomonadales</taxon>
        <taxon>Volvocaceae</taxon>
        <taxon>Volvox</taxon>
    </lineage>
</organism>
<dbReference type="Proteomes" id="UP000747399">
    <property type="component" value="Unassembled WGS sequence"/>
</dbReference>
<keyword evidence="1" id="KW-0732">Signal</keyword>
<dbReference type="EMBL" id="BNCO01000041">
    <property type="protein sequence ID" value="GIL60749.1"/>
    <property type="molecule type" value="Genomic_DNA"/>
</dbReference>
<dbReference type="PANTHER" id="PTHR34407">
    <property type="entry name" value="EXPRESSED PROTEIN"/>
    <property type="match status" value="1"/>
</dbReference>
<gene>
    <name evidence="2" type="ORF">Vafri_15279</name>
</gene>
<evidence type="ECO:0000313" key="3">
    <source>
        <dbReference type="Proteomes" id="UP000747399"/>
    </source>
</evidence>
<evidence type="ECO:0008006" key="4">
    <source>
        <dbReference type="Google" id="ProtNLM"/>
    </source>
</evidence>
<feature type="chain" id="PRO_5035155042" description="SGNH hydrolase-type esterase domain-containing protein" evidence="1">
    <location>
        <begin position="29"/>
        <end position="508"/>
    </location>
</feature>
<evidence type="ECO:0000256" key="1">
    <source>
        <dbReference type="SAM" id="SignalP"/>
    </source>
</evidence>
<reference evidence="2" key="1">
    <citation type="journal article" date="2021" name="Proc. Natl. Acad. Sci. U.S.A.">
        <title>Three genomes in the algal genus Volvox reveal the fate of a haploid sex-determining region after a transition to homothallism.</title>
        <authorList>
            <person name="Yamamoto K."/>
            <person name="Hamaji T."/>
            <person name="Kawai-Toyooka H."/>
            <person name="Matsuzaki R."/>
            <person name="Takahashi F."/>
            <person name="Nishimura Y."/>
            <person name="Kawachi M."/>
            <person name="Noguchi H."/>
            <person name="Minakuchi Y."/>
            <person name="Umen J.G."/>
            <person name="Toyoda A."/>
            <person name="Nozaki H."/>
        </authorList>
    </citation>
    <scope>NUCLEOTIDE SEQUENCE</scope>
    <source>
        <strain evidence="2">NIES-3780</strain>
    </source>
</reference>
<accession>A0A8J4BF32</accession>
<feature type="signal peptide" evidence="1">
    <location>
        <begin position="1"/>
        <end position="28"/>
    </location>
</feature>
<name>A0A8J4BF32_9CHLO</name>
<keyword evidence="3" id="KW-1185">Reference proteome</keyword>
<evidence type="ECO:0000313" key="2">
    <source>
        <dbReference type="EMBL" id="GIL60749.1"/>
    </source>
</evidence>
<sequence length="508" mass="56183">MMVSSPFLITVLLICVYMSGDIASLCKATEPKGTSFLNYASDFKPIAPINTSLLWSKRLQGLGPASATQLKTLFEYKFLLPEQSLRAGVGYVGAARRLRRFVQDLVNGSRSLKIGVLGGSISYGMSSSKRGTTDWFSIFANWLTSIAKAPVTSLNGCRPATPSSYMVFCLENNVDPEIDLVFVEYSLNDGYDNRILENSIVMAKEQLLRRLLSLPRQPAVVLMQVPHVWPHVVHPFFYTAEDLEGALASYYDVSSLSMRTSMFLLNVHQPTPGFLWNQTYTNRHPMDNGHKAMADLAVHLIQEVAVGLSLWPISQHELSWWNLPLPPPMHEGNYEPLVTTCLVGHKFFKMCIFNAGWQWLNEGTESKPKWGFVSAAPGNALVLRLGSPGDGDVASAAAANHGNATFPVLLQFLASYKSMGQADMDCLGGCHCRGKADGQLMGGQRISVTHMVRLDITWMKRFLPCDLRVTVLNDTRSDGHKFKVSGVVFAATNNLGSSHGVQDWVDWR</sequence>
<dbReference type="AlphaFoldDB" id="A0A8J4BF32"/>
<proteinExistence type="predicted"/>
<dbReference type="InterPro" id="IPR036514">
    <property type="entry name" value="SGNH_hydro_sf"/>
</dbReference>
<dbReference type="Gene3D" id="3.40.50.1110">
    <property type="entry name" value="SGNH hydrolase"/>
    <property type="match status" value="1"/>
</dbReference>
<protein>
    <recommendedName>
        <fullName evidence="4">SGNH hydrolase-type esterase domain-containing protein</fullName>
    </recommendedName>
</protein>